<reference evidence="1" key="1">
    <citation type="submission" date="2021-03" db="EMBL/GenBank/DDBJ databases">
        <title>Evolutionary priming and transition to the ectomycorrhizal habit in an iconic lineage of mushroom-forming fungi: is preadaptation a requirement?</title>
        <authorList>
            <consortium name="DOE Joint Genome Institute"/>
            <person name="Looney B.P."/>
            <person name="Miyauchi S."/>
            <person name="Morin E."/>
            <person name="Drula E."/>
            <person name="Courty P.E."/>
            <person name="Chicoki N."/>
            <person name="Fauchery L."/>
            <person name="Kohler A."/>
            <person name="Kuo A."/>
            <person name="LaButti K."/>
            <person name="Pangilinan J."/>
            <person name="Lipzen A."/>
            <person name="Riley R."/>
            <person name="Andreopoulos W."/>
            <person name="He G."/>
            <person name="Johnson J."/>
            <person name="Barry K.W."/>
            <person name="Grigoriev I.V."/>
            <person name="Nagy L."/>
            <person name="Hibbett D."/>
            <person name="Henrissat B."/>
            <person name="Matheny P.B."/>
            <person name="Labbe J."/>
            <person name="Martin A.F."/>
        </authorList>
    </citation>
    <scope>NUCLEOTIDE SEQUENCE</scope>
    <source>
        <strain evidence="1">BPL698</strain>
    </source>
</reference>
<evidence type="ECO:0000313" key="2">
    <source>
        <dbReference type="Proteomes" id="UP001207468"/>
    </source>
</evidence>
<organism evidence="1 2">
    <name type="scientific">Russula earlei</name>
    <dbReference type="NCBI Taxonomy" id="71964"/>
    <lineage>
        <taxon>Eukaryota</taxon>
        <taxon>Fungi</taxon>
        <taxon>Dikarya</taxon>
        <taxon>Basidiomycota</taxon>
        <taxon>Agaricomycotina</taxon>
        <taxon>Agaricomycetes</taxon>
        <taxon>Russulales</taxon>
        <taxon>Russulaceae</taxon>
        <taxon>Russula</taxon>
    </lineage>
</organism>
<dbReference type="Proteomes" id="UP001207468">
    <property type="component" value="Unassembled WGS sequence"/>
</dbReference>
<keyword evidence="2" id="KW-1185">Reference proteome</keyword>
<sequence>MPSSFFSPGTSTLATPGPATPVLNKAHPIAPLSINLDLDGIHTTSGHKEVDPWSGRTRKRKREASLGHIQRSPLDSPESHNFTSVTDASAATRPTPTPPEHYARPWKSKRADPISNPDGGGYMSDSPPTPHRRLRAQRRDPIASTSTPSSHHTGYELDQPFSSVPLRLSSGKMTAQEQYQGSDRELSLLLQPPPTPSGGPQHMHDRLVSFLRDHFTEDAVHWDEFARSCAHVGFLSNVALLRVYWFAQGRLDTWVGSRLPKHLEHKKVEIRHVLEALGVTEDWYRECNETLSLAIAYGERGERYEDPRAVAASRDRAPKSLEGSSERPGPPDLLVLLRQVHDDYCERVRGRASGKVEKAVDM</sequence>
<name>A0ACC0TTM2_9AGAM</name>
<proteinExistence type="predicted"/>
<dbReference type="EMBL" id="JAGFNK010000571">
    <property type="protein sequence ID" value="KAI9448665.1"/>
    <property type="molecule type" value="Genomic_DNA"/>
</dbReference>
<gene>
    <name evidence="1" type="ORF">F5148DRAFT_712656</name>
</gene>
<protein>
    <submittedName>
        <fullName evidence="1">Uncharacterized protein</fullName>
    </submittedName>
</protein>
<accession>A0ACC0TTM2</accession>
<evidence type="ECO:0000313" key="1">
    <source>
        <dbReference type="EMBL" id="KAI9448665.1"/>
    </source>
</evidence>
<comment type="caution">
    <text evidence="1">The sequence shown here is derived from an EMBL/GenBank/DDBJ whole genome shotgun (WGS) entry which is preliminary data.</text>
</comment>